<dbReference type="GeneID" id="105056919"/>
<evidence type="ECO:0000256" key="3">
    <source>
        <dbReference type="ARBA" id="ARBA00023015"/>
    </source>
</evidence>
<sequence length="336" mass="37313">MSLSCYTSNPMEEVDESETNWLDSLGEELVRELLDDTIPVFVSPNVTEPEPDTRSESIINKLISRVHSSGPTIGGIESAQSETFQSGEPDGHGSSRPIISLPEKGLGKMESKYTLRIKTSQNGPADDGYKWRKYGQKSIKNSPNPRSYYRCTNPRCNAKKQVERSMDDPETFIVTYEGLHLHYTYSHFFLSRTQDSSAADLHLSKKPKIQSMSMQTQVADCPVTENTAWSSSIMEQNQLQPWISGGQSPQGRLLEEVVQCPVREDTSQQGFLDDLMQSPQGLLEDVVPLLVRKPSNSTTSSYDPRSSSPASSPSYSSLSWTPISSYLDVGILSSII</sequence>
<keyword evidence="6" id="KW-0539">Nucleus</keyword>
<dbReference type="InParanoid" id="A0A6I9S4T6"/>
<evidence type="ECO:0000256" key="7">
    <source>
        <dbReference type="SAM" id="MobiDB-lite"/>
    </source>
</evidence>
<dbReference type="GO" id="GO:0043565">
    <property type="term" value="F:sequence-specific DNA binding"/>
    <property type="evidence" value="ECO:0007669"/>
    <property type="project" value="InterPro"/>
</dbReference>
<dbReference type="InterPro" id="IPR036576">
    <property type="entry name" value="WRKY_dom_sf"/>
</dbReference>
<dbReference type="PROSITE" id="PS50811">
    <property type="entry name" value="WRKY"/>
    <property type="match status" value="1"/>
</dbReference>
<comment type="subcellular location">
    <subcellularLocation>
        <location evidence="1">Nucleus</location>
    </subcellularLocation>
</comment>
<evidence type="ECO:0000259" key="8">
    <source>
        <dbReference type="PROSITE" id="PS50811"/>
    </source>
</evidence>
<dbReference type="GO" id="GO:0003700">
    <property type="term" value="F:DNA-binding transcription factor activity"/>
    <property type="evidence" value="ECO:0007669"/>
    <property type="project" value="InterPro"/>
</dbReference>
<dbReference type="PANTHER" id="PTHR31221:SF42">
    <property type="entry name" value="WRKY TRANSCRIPTION FACTOR 49-RELATED"/>
    <property type="match status" value="1"/>
</dbReference>
<evidence type="ECO:0000313" key="10">
    <source>
        <dbReference type="RefSeq" id="XP_010937592.1"/>
    </source>
</evidence>
<evidence type="ECO:0000256" key="5">
    <source>
        <dbReference type="ARBA" id="ARBA00023163"/>
    </source>
</evidence>
<dbReference type="SUPFAM" id="SSF118290">
    <property type="entry name" value="WRKY DNA-binding domain"/>
    <property type="match status" value="1"/>
</dbReference>
<evidence type="ECO:0000256" key="4">
    <source>
        <dbReference type="ARBA" id="ARBA00023125"/>
    </source>
</evidence>
<protein>
    <submittedName>
        <fullName evidence="10">Probable WRKY transcription factor 49</fullName>
    </submittedName>
</protein>
<gene>
    <name evidence="10" type="primary">LOC105056919</name>
</gene>
<organism evidence="9 10">
    <name type="scientific">Elaeis guineensis var. tenera</name>
    <name type="common">Oil palm</name>
    <dbReference type="NCBI Taxonomy" id="51953"/>
    <lineage>
        <taxon>Eukaryota</taxon>
        <taxon>Viridiplantae</taxon>
        <taxon>Streptophyta</taxon>
        <taxon>Embryophyta</taxon>
        <taxon>Tracheophyta</taxon>
        <taxon>Spermatophyta</taxon>
        <taxon>Magnoliopsida</taxon>
        <taxon>Liliopsida</taxon>
        <taxon>Arecaceae</taxon>
        <taxon>Arecoideae</taxon>
        <taxon>Cocoseae</taxon>
        <taxon>Elaeidinae</taxon>
        <taxon>Elaeis</taxon>
    </lineage>
</organism>
<dbReference type="AlphaFoldDB" id="A0A6I9S4T6"/>
<evidence type="ECO:0000313" key="9">
    <source>
        <dbReference type="Proteomes" id="UP000504607"/>
    </source>
</evidence>
<proteinExistence type="predicted"/>
<dbReference type="InterPro" id="IPR003657">
    <property type="entry name" value="WRKY_dom"/>
</dbReference>
<feature type="domain" description="WRKY" evidence="8">
    <location>
        <begin position="120"/>
        <end position="185"/>
    </location>
</feature>
<feature type="compositionally biased region" description="Low complexity" evidence="7">
    <location>
        <begin position="295"/>
        <end position="317"/>
    </location>
</feature>
<keyword evidence="4" id="KW-0238">DNA-binding</keyword>
<dbReference type="GO" id="GO:0005634">
    <property type="term" value="C:nucleus"/>
    <property type="evidence" value="ECO:0007669"/>
    <property type="project" value="UniProtKB-SubCell"/>
</dbReference>
<dbReference type="OrthoDB" id="652816at2759"/>
<keyword evidence="2" id="KW-0677">Repeat</keyword>
<dbReference type="KEGG" id="egu:105056919"/>
<name>A0A6I9S4T6_ELAGV</name>
<dbReference type="SMART" id="SM00774">
    <property type="entry name" value="WRKY"/>
    <property type="match status" value="1"/>
</dbReference>
<dbReference type="FunFam" id="2.20.25.80:FF:000006">
    <property type="entry name" value="WRKY transcription factor"/>
    <property type="match status" value="1"/>
</dbReference>
<evidence type="ECO:0000256" key="2">
    <source>
        <dbReference type="ARBA" id="ARBA00022737"/>
    </source>
</evidence>
<feature type="region of interest" description="Disordered" evidence="7">
    <location>
        <begin position="294"/>
        <end position="317"/>
    </location>
</feature>
<evidence type="ECO:0000256" key="1">
    <source>
        <dbReference type="ARBA" id="ARBA00004123"/>
    </source>
</evidence>
<accession>A0A6I9S4T6</accession>
<reference evidence="10" key="1">
    <citation type="submission" date="2025-08" db="UniProtKB">
        <authorList>
            <consortium name="RefSeq"/>
        </authorList>
    </citation>
    <scope>IDENTIFICATION</scope>
</reference>
<keyword evidence="5" id="KW-0804">Transcription</keyword>
<dbReference type="Proteomes" id="UP000504607">
    <property type="component" value="Chromosome 14"/>
</dbReference>
<dbReference type="PANTHER" id="PTHR31221">
    <property type="entry name" value="WRKY TRANSCRIPTION FACTOR PROTEIN 1-RELATED"/>
    <property type="match status" value="1"/>
</dbReference>
<dbReference type="Gene3D" id="2.20.25.80">
    <property type="entry name" value="WRKY domain"/>
    <property type="match status" value="1"/>
</dbReference>
<dbReference type="Pfam" id="PF03106">
    <property type="entry name" value="WRKY"/>
    <property type="match status" value="1"/>
</dbReference>
<dbReference type="RefSeq" id="XP_010937592.1">
    <property type="nucleotide sequence ID" value="XM_010939290.2"/>
</dbReference>
<keyword evidence="3" id="KW-0805">Transcription regulation</keyword>
<dbReference type="InterPro" id="IPR044810">
    <property type="entry name" value="WRKY_plant"/>
</dbReference>
<evidence type="ECO:0000256" key="6">
    <source>
        <dbReference type="ARBA" id="ARBA00023242"/>
    </source>
</evidence>
<keyword evidence="9" id="KW-1185">Reference proteome</keyword>
<feature type="region of interest" description="Disordered" evidence="7">
    <location>
        <begin position="82"/>
        <end position="102"/>
    </location>
</feature>